<feature type="compositionally biased region" description="Basic and acidic residues" evidence="1">
    <location>
        <begin position="1"/>
        <end position="14"/>
    </location>
</feature>
<name>A0A9Q3GU11_9BASI</name>
<sequence length="200" mass="22362">MKEAAPSRKEERGPRRSSSFSGVVGVFPAISTTSLKVPGEDDEEEGENSVEEEDSDGTEAAPAPVGAPQSTGRPTLSQSDLPVFHQYEPPLLDIMQQMTQIMANLQAAFSSESSTSRAFKTPSMKEPECFDVTQPFKVRSFIQSCQLIFHNYLANFSQDRKKVLYATSFLIGRAEKWIEPYHSNLTNQNPSYLLKSWKLF</sequence>
<feature type="compositionally biased region" description="Low complexity" evidence="1">
    <location>
        <begin position="16"/>
        <end position="28"/>
    </location>
</feature>
<accession>A0A9Q3GU11</accession>
<dbReference type="EMBL" id="AVOT02005866">
    <property type="protein sequence ID" value="MBW0480173.1"/>
    <property type="molecule type" value="Genomic_DNA"/>
</dbReference>
<dbReference type="AlphaFoldDB" id="A0A9Q3GU11"/>
<gene>
    <name evidence="2" type="ORF">O181_019888</name>
</gene>
<protein>
    <recommendedName>
        <fullName evidence="4">DUF4939 domain-containing protein</fullName>
    </recommendedName>
</protein>
<reference evidence="2" key="1">
    <citation type="submission" date="2021-03" db="EMBL/GenBank/DDBJ databases">
        <title>Draft genome sequence of rust myrtle Austropuccinia psidii MF-1, a brazilian biotype.</title>
        <authorList>
            <person name="Quecine M.C."/>
            <person name="Pachon D.M.R."/>
            <person name="Bonatelli M.L."/>
            <person name="Correr F.H."/>
            <person name="Franceschini L.M."/>
            <person name="Leite T.F."/>
            <person name="Margarido G.R.A."/>
            <person name="Almeida C.A."/>
            <person name="Ferrarezi J.A."/>
            <person name="Labate C.A."/>
        </authorList>
    </citation>
    <scope>NUCLEOTIDE SEQUENCE</scope>
    <source>
        <strain evidence="2">MF-1</strain>
    </source>
</reference>
<feature type="region of interest" description="Disordered" evidence="1">
    <location>
        <begin position="1"/>
        <end position="80"/>
    </location>
</feature>
<comment type="caution">
    <text evidence="2">The sequence shown here is derived from an EMBL/GenBank/DDBJ whole genome shotgun (WGS) entry which is preliminary data.</text>
</comment>
<feature type="compositionally biased region" description="Polar residues" evidence="1">
    <location>
        <begin position="68"/>
        <end position="80"/>
    </location>
</feature>
<evidence type="ECO:0000313" key="3">
    <source>
        <dbReference type="Proteomes" id="UP000765509"/>
    </source>
</evidence>
<evidence type="ECO:0000313" key="2">
    <source>
        <dbReference type="EMBL" id="MBW0480173.1"/>
    </source>
</evidence>
<dbReference type="Proteomes" id="UP000765509">
    <property type="component" value="Unassembled WGS sequence"/>
</dbReference>
<keyword evidence="3" id="KW-1185">Reference proteome</keyword>
<evidence type="ECO:0008006" key="4">
    <source>
        <dbReference type="Google" id="ProtNLM"/>
    </source>
</evidence>
<organism evidence="2 3">
    <name type="scientific">Austropuccinia psidii MF-1</name>
    <dbReference type="NCBI Taxonomy" id="1389203"/>
    <lineage>
        <taxon>Eukaryota</taxon>
        <taxon>Fungi</taxon>
        <taxon>Dikarya</taxon>
        <taxon>Basidiomycota</taxon>
        <taxon>Pucciniomycotina</taxon>
        <taxon>Pucciniomycetes</taxon>
        <taxon>Pucciniales</taxon>
        <taxon>Sphaerophragmiaceae</taxon>
        <taxon>Austropuccinia</taxon>
    </lineage>
</organism>
<proteinExistence type="predicted"/>
<evidence type="ECO:0000256" key="1">
    <source>
        <dbReference type="SAM" id="MobiDB-lite"/>
    </source>
</evidence>
<feature type="compositionally biased region" description="Acidic residues" evidence="1">
    <location>
        <begin position="40"/>
        <end position="57"/>
    </location>
</feature>